<organism evidence="3 4">
    <name type="scientific">Streptomyces polygonati</name>
    <dbReference type="NCBI Taxonomy" id="1617087"/>
    <lineage>
        <taxon>Bacteria</taxon>
        <taxon>Bacillati</taxon>
        <taxon>Actinomycetota</taxon>
        <taxon>Actinomycetes</taxon>
        <taxon>Kitasatosporales</taxon>
        <taxon>Streptomycetaceae</taxon>
        <taxon>Streptomyces</taxon>
    </lineage>
</organism>
<dbReference type="EC" id="1.-.-.-" evidence="3"/>
<feature type="domain" description="Pyridoxamine 5'-phosphate oxidase N-terminal" evidence="2">
    <location>
        <begin position="5"/>
        <end position="103"/>
    </location>
</feature>
<accession>A0ABV8HJ03</accession>
<dbReference type="Pfam" id="PF01243">
    <property type="entry name" value="PNPOx_N"/>
    <property type="match status" value="1"/>
</dbReference>
<protein>
    <submittedName>
        <fullName evidence="3">PPOX class F420-dependent oxidoreductase</fullName>
        <ecNumber evidence="3">1.-.-.-</ecNumber>
    </submittedName>
</protein>
<comment type="caution">
    <text evidence="3">The sequence shown here is derived from an EMBL/GenBank/DDBJ whole genome shotgun (WGS) entry which is preliminary data.</text>
</comment>
<dbReference type="PANTHER" id="PTHR35176">
    <property type="entry name" value="HEME OXYGENASE HI_0854-RELATED"/>
    <property type="match status" value="1"/>
</dbReference>
<dbReference type="InterPro" id="IPR011576">
    <property type="entry name" value="Pyridox_Oxase_N"/>
</dbReference>
<keyword evidence="1 3" id="KW-0560">Oxidoreductase</keyword>
<dbReference type="GO" id="GO:0016491">
    <property type="term" value="F:oxidoreductase activity"/>
    <property type="evidence" value="ECO:0007669"/>
    <property type="project" value="UniProtKB-KW"/>
</dbReference>
<dbReference type="SUPFAM" id="SSF50475">
    <property type="entry name" value="FMN-binding split barrel"/>
    <property type="match status" value="1"/>
</dbReference>
<reference evidence="4" key="1">
    <citation type="journal article" date="2019" name="Int. J. Syst. Evol. Microbiol.">
        <title>The Global Catalogue of Microorganisms (GCM) 10K type strain sequencing project: providing services to taxonomists for standard genome sequencing and annotation.</title>
        <authorList>
            <consortium name="The Broad Institute Genomics Platform"/>
            <consortium name="The Broad Institute Genome Sequencing Center for Infectious Disease"/>
            <person name="Wu L."/>
            <person name="Ma J."/>
        </authorList>
    </citation>
    <scope>NUCLEOTIDE SEQUENCE [LARGE SCALE GENOMIC DNA]</scope>
    <source>
        <strain evidence="4">CGMCC 4.7237</strain>
    </source>
</reference>
<dbReference type="InterPro" id="IPR012349">
    <property type="entry name" value="Split_barrel_FMN-bd"/>
</dbReference>
<evidence type="ECO:0000259" key="2">
    <source>
        <dbReference type="Pfam" id="PF01243"/>
    </source>
</evidence>
<dbReference type="Gene3D" id="2.30.110.10">
    <property type="entry name" value="Electron Transport, Fmn-binding Protein, Chain A"/>
    <property type="match status" value="1"/>
</dbReference>
<dbReference type="InterPro" id="IPR019920">
    <property type="entry name" value="F420-binding_dom_put"/>
</dbReference>
<keyword evidence="4" id="KW-1185">Reference proteome</keyword>
<sequence length="129" mass="14021">MAALSDSARALIDANSYATVGTIQPDGQPQLSLVWVTRDGDDVLFSTLASRRKHTNLVRDPRITVLITLPETPYSYLEIRGTATLDTEGGDELINTLSLKYTGKPYDSDLPGAVRVVVRVSANHIVEHG</sequence>
<dbReference type="RefSeq" id="WP_386425333.1">
    <property type="nucleotide sequence ID" value="NZ_JBHSBB010000002.1"/>
</dbReference>
<proteinExistence type="predicted"/>
<name>A0ABV8HJ03_9ACTN</name>
<evidence type="ECO:0000313" key="4">
    <source>
        <dbReference type="Proteomes" id="UP001595765"/>
    </source>
</evidence>
<evidence type="ECO:0000256" key="1">
    <source>
        <dbReference type="ARBA" id="ARBA00023002"/>
    </source>
</evidence>
<dbReference type="PANTHER" id="PTHR35176:SF6">
    <property type="entry name" value="HEME OXYGENASE HI_0854-RELATED"/>
    <property type="match status" value="1"/>
</dbReference>
<dbReference type="EMBL" id="JBHSBB010000002">
    <property type="protein sequence ID" value="MFC4030224.1"/>
    <property type="molecule type" value="Genomic_DNA"/>
</dbReference>
<evidence type="ECO:0000313" key="3">
    <source>
        <dbReference type="EMBL" id="MFC4030224.1"/>
    </source>
</evidence>
<gene>
    <name evidence="3" type="ORF">ACFO3J_01920</name>
</gene>
<dbReference type="Proteomes" id="UP001595765">
    <property type="component" value="Unassembled WGS sequence"/>
</dbReference>
<dbReference type="NCBIfam" id="TIGR03618">
    <property type="entry name" value="Rv1155_F420"/>
    <property type="match status" value="1"/>
</dbReference>
<dbReference type="InterPro" id="IPR052019">
    <property type="entry name" value="F420H2_bilvrd_red/Heme_oxyg"/>
</dbReference>